<organism evidence="7 8">
    <name type="scientific">Bosea spartocytisi</name>
    <dbReference type="NCBI Taxonomy" id="2773451"/>
    <lineage>
        <taxon>Bacteria</taxon>
        <taxon>Pseudomonadati</taxon>
        <taxon>Pseudomonadota</taxon>
        <taxon>Alphaproteobacteria</taxon>
        <taxon>Hyphomicrobiales</taxon>
        <taxon>Boseaceae</taxon>
        <taxon>Bosea</taxon>
    </lineage>
</organism>
<dbReference type="InterPro" id="IPR017871">
    <property type="entry name" value="ABC_transporter-like_CS"/>
</dbReference>
<evidence type="ECO:0000313" key="8">
    <source>
        <dbReference type="Proteomes" id="UP000619295"/>
    </source>
</evidence>
<dbReference type="InterPro" id="IPR015855">
    <property type="entry name" value="ABC_transpr_MalK-like"/>
</dbReference>
<dbReference type="Gene3D" id="2.40.50.100">
    <property type="match status" value="1"/>
</dbReference>
<dbReference type="Gene3D" id="3.40.50.300">
    <property type="entry name" value="P-loop containing nucleotide triphosphate hydrolases"/>
    <property type="match status" value="1"/>
</dbReference>
<dbReference type="SMART" id="SM00382">
    <property type="entry name" value="AAA"/>
    <property type="match status" value="1"/>
</dbReference>
<dbReference type="InterPro" id="IPR008995">
    <property type="entry name" value="Mo/tungstate-bd_C_term_dom"/>
</dbReference>
<keyword evidence="4" id="KW-0547">Nucleotide-binding</keyword>
<sequence length="395" mass="41996">MAKVTLSSIAKSFGSTKVLGGVDLDIADGEFLTLVGPSGCGKSTLIRIIAGLEHQDGGSVAIGGSGVDHLRPHERRVAMVFQSYALYPHMSVGANIALPLTMSRLKLWQRLPLLRQISAQRRTVMRGIEADVAAVATQLQLDHLLARKPAQLSGGQRQRVALGRAMVRNPDVFLMDEPLSNLDAKLRVHMRTELAELHKRLGATFIYVTHDQVEAMTMSDRVAMMDSGSVLQLGTPSQLYEKPASLKVAQFIGSPAINLLPAAVAQGGRLELFGRPLALAVPLASGQTVTLGIRSEALSLVQGEPVGNGRAWFSARLRRKENLGSEYILHFDLAGRDAAGVTMRATPAAAAGVNEAAEVTLGFDEAAAHVFAADGERIEPRGQGAASGSVVPLRA</sequence>
<dbReference type="InterPro" id="IPR027417">
    <property type="entry name" value="P-loop_NTPase"/>
</dbReference>
<dbReference type="RefSeq" id="WP_142020374.1">
    <property type="nucleotide sequence ID" value="NZ_JACXWY010000001.1"/>
</dbReference>
<dbReference type="Pfam" id="PF00005">
    <property type="entry name" value="ABC_tran"/>
    <property type="match status" value="1"/>
</dbReference>
<proteinExistence type="inferred from homology"/>
<protein>
    <submittedName>
        <fullName evidence="7">ABC transporter ATP-binding protein</fullName>
    </submittedName>
</protein>
<name>A0A927E4S4_9HYPH</name>
<dbReference type="InterPro" id="IPR047641">
    <property type="entry name" value="ABC_transpr_MalK/UgpC-like"/>
</dbReference>
<dbReference type="InterPro" id="IPR003439">
    <property type="entry name" value="ABC_transporter-like_ATP-bd"/>
</dbReference>
<dbReference type="EMBL" id="JACXWY010000001">
    <property type="protein sequence ID" value="MBD3844344.1"/>
    <property type="molecule type" value="Genomic_DNA"/>
</dbReference>
<dbReference type="Gene3D" id="2.40.50.140">
    <property type="entry name" value="Nucleic acid-binding proteins"/>
    <property type="match status" value="1"/>
</dbReference>
<dbReference type="PROSITE" id="PS00211">
    <property type="entry name" value="ABC_TRANSPORTER_1"/>
    <property type="match status" value="1"/>
</dbReference>
<dbReference type="AlphaFoldDB" id="A0A927E4S4"/>
<dbReference type="InterPro" id="IPR012340">
    <property type="entry name" value="NA-bd_OB-fold"/>
</dbReference>
<evidence type="ECO:0000256" key="2">
    <source>
        <dbReference type="ARBA" id="ARBA00005417"/>
    </source>
</evidence>
<comment type="similarity">
    <text evidence="2">Belongs to the ABC transporter superfamily.</text>
</comment>
<dbReference type="Pfam" id="PF08402">
    <property type="entry name" value="TOBE_2"/>
    <property type="match status" value="1"/>
</dbReference>
<evidence type="ECO:0000256" key="1">
    <source>
        <dbReference type="ARBA" id="ARBA00004417"/>
    </source>
</evidence>
<dbReference type="GO" id="GO:0008643">
    <property type="term" value="P:carbohydrate transport"/>
    <property type="evidence" value="ECO:0007669"/>
    <property type="project" value="InterPro"/>
</dbReference>
<evidence type="ECO:0000259" key="6">
    <source>
        <dbReference type="PROSITE" id="PS50893"/>
    </source>
</evidence>
<gene>
    <name evidence="7" type="ORF">IED13_01440</name>
</gene>
<dbReference type="SUPFAM" id="SSF52540">
    <property type="entry name" value="P-loop containing nucleoside triphosphate hydrolases"/>
    <property type="match status" value="1"/>
</dbReference>
<evidence type="ECO:0000313" key="7">
    <source>
        <dbReference type="EMBL" id="MBD3844344.1"/>
    </source>
</evidence>
<dbReference type="GO" id="GO:0140359">
    <property type="term" value="F:ABC-type transporter activity"/>
    <property type="evidence" value="ECO:0007669"/>
    <property type="project" value="InterPro"/>
</dbReference>
<dbReference type="FunFam" id="3.40.50.300:FF:000042">
    <property type="entry name" value="Maltose/maltodextrin ABC transporter, ATP-binding protein"/>
    <property type="match status" value="1"/>
</dbReference>
<evidence type="ECO:0000256" key="3">
    <source>
        <dbReference type="ARBA" id="ARBA00022448"/>
    </source>
</evidence>
<accession>A0A927E4S4</accession>
<comment type="caution">
    <text evidence="7">The sequence shown here is derived from an EMBL/GenBank/DDBJ whole genome shotgun (WGS) entry which is preliminary data.</text>
</comment>
<dbReference type="InterPro" id="IPR003593">
    <property type="entry name" value="AAA+_ATPase"/>
</dbReference>
<dbReference type="GO" id="GO:0016887">
    <property type="term" value="F:ATP hydrolysis activity"/>
    <property type="evidence" value="ECO:0007669"/>
    <property type="project" value="InterPro"/>
</dbReference>
<evidence type="ECO:0000256" key="5">
    <source>
        <dbReference type="ARBA" id="ARBA00022840"/>
    </source>
</evidence>
<evidence type="ECO:0000256" key="4">
    <source>
        <dbReference type="ARBA" id="ARBA00022741"/>
    </source>
</evidence>
<dbReference type="CDD" id="cd03301">
    <property type="entry name" value="ABC_MalK_N"/>
    <property type="match status" value="1"/>
</dbReference>
<keyword evidence="3" id="KW-0813">Transport</keyword>
<keyword evidence="5 7" id="KW-0067">ATP-binding</keyword>
<dbReference type="GO" id="GO:0055052">
    <property type="term" value="C:ATP-binding cassette (ABC) transporter complex, substrate-binding subunit-containing"/>
    <property type="evidence" value="ECO:0007669"/>
    <property type="project" value="TreeGrafter"/>
</dbReference>
<feature type="domain" description="ABC transporter" evidence="6">
    <location>
        <begin position="4"/>
        <end position="252"/>
    </location>
</feature>
<dbReference type="PANTHER" id="PTHR43875:SF1">
    <property type="entry name" value="OSMOPROTECTIVE COMPOUNDS UPTAKE ATP-BINDING PROTEIN GGTA"/>
    <property type="match status" value="1"/>
</dbReference>
<dbReference type="GO" id="GO:0005524">
    <property type="term" value="F:ATP binding"/>
    <property type="evidence" value="ECO:0007669"/>
    <property type="project" value="UniProtKB-KW"/>
</dbReference>
<dbReference type="SUPFAM" id="SSF50331">
    <property type="entry name" value="MOP-like"/>
    <property type="match status" value="1"/>
</dbReference>
<dbReference type="InterPro" id="IPR013611">
    <property type="entry name" value="Transp-assoc_OB_typ2"/>
</dbReference>
<dbReference type="PANTHER" id="PTHR43875">
    <property type="entry name" value="MALTODEXTRIN IMPORT ATP-BINDING PROTEIN MSMX"/>
    <property type="match status" value="1"/>
</dbReference>
<comment type="subcellular location">
    <subcellularLocation>
        <location evidence="1">Cell inner membrane</location>
        <topology evidence="1">Peripheral membrane protein</topology>
    </subcellularLocation>
</comment>
<reference evidence="7" key="1">
    <citation type="submission" date="2020-09" db="EMBL/GenBank/DDBJ databases">
        <title>Bosea spartocytisi sp. nov. a root nodule endophyte of Spartocytisus supranubius in the high mountain ecosystem fo the Teide National Park (Canary Islands, Spain).</title>
        <authorList>
            <person name="Pulido-Suarez L."/>
            <person name="Peix A."/>
            <person name="Igual J.M."/>
            <person name="Socas-Perez N."/>
            <person name="Velazquez E."/>
            <person name="Flores-Felix J.D."/>
            <person name="Leon-Barrios M."/>
        </authorList>
    </citation>
    <scope>NUCLEOTIDE SEQUENCE</scope>
    <source>
        <strain evidence="7">SSUT16</strain>
    </source>
</reference>
<dbReference type="Proteomes" id="UP000619295">
    <property type="component" value="Unassembled WGS sequence"/>
</dbReference>
<dbReference type="PROSITE" id="PS50893">
    <property type="entry name" value="ABC_TRANSPORTER_2"/>
    <property type="match status" value="1"/>
</dbReference>
<keyword evidence="8" id="KW-1185">Reference proteome</keyword>